<keyword evidence="4" id="KW-1185">Reference proteome</keyword>
<comment type="caution">
    <text evidence="3">The sequence shown here is derived from an EMBL/GenBank/DDBJ whole genome shotgun (WGS) entry which is preliminary data.</text>
</comment>
<dbReference type="PANTHER" id="PTHR35992:SF1">
    <property type="entry name" value="CYTOMATRIX PROTEIN-LIKE PROTEIN"/>
    <property type="match status" value="1"/>
</dbReference>
<dbReference type="OrthoDB" id="667258at2759"/>
<name>A0A9Q0HKI9_9POAL</name>
<accession>A0A9Q0HKI9</accession>
<reference evidence="3" key="1">
    <citation type="journal article" date="2022" name="Cell">
        <title>Repeat-based holocentromeres influence genome architecture and karyotype evolution.</title>
        <authorList>
            <person name="Hofstatter P.G."/>
            <person name="Thangavel G."/>
            <person name="Lux T."/>
            <person name="Neumann P."/>
            <person name="Vondrak T."/>
            <person name="Novak P."/>
            <person name="Zhang M."/>
            <person name="Costa L."/>
            <person name="Castellani M."/>
            <person name="Scott A."/>
            <person name="Toegelov H."/>
            <person name="Fuchs J."/>
            <person name="Mata-Sucre Y."/>
            <person name="Dias Y."/>
            <person name="Vanzela A.L.L."/>
            <person name="Huettel B."/>
            <person name="Almeida C.C.S."/>
            <person name="Simkova H."/>
            <person name="Souza G."/>
            <person name="Pedrosa-Harand A."/>
            <person name="Macas J."/>
            <person name="Mayer K.F.X."/>
            <person name="Houben A."/>
            <person name="Marques A."/>
        </authorList>
    </citation>
    <scope>NUCLEOTIDE SEQUENCE</scope>
    <source>
        <strain evidence="3">RhyBre1mFocal</strain>
    </source>
</reference>
<feature type="compositionally biased region" description="Polar residues" evidence="2">
    <location>
        <begin position="343"/>
        <end position="372"/>
    </location>
</feature>
<organism evidence="3 4">
    <name type="scientific">Rhynchospora breviuscula</name>
    <dbReference type="NCBI Taxonomy" id="2022672"/>
    <lineage>
        <taxon>Eukaryota</taxon>
        <taxon>Viridiplantae</taxon>
        <taxon>Streptophyta</taxon>
        <taxon>Embryophyta</taxon>
        <taxon>Tracheophyta</taxon>
        <taxon>Spermatophyta</taxon>
        <taxon>Magnoliopsida</taxon>
        <taxon>Liliopsida</taxon>
        <taxon>Poales</taxon>
        <taxon>Cyperaceae</taxon>
        <taxon>Cyperoideae</taxon>
        <taxon>Rhynchosporeae</taxon>
        <taxon>Rhynchospora</taxon>
    </lineage>
</organism>
<protein>
    <submittedName>
        <fullName evidence="3">Uncharacterized protein</fullName>
    </submittedName>
</protein>
<feature type="region of interest" description="Disordered" evidence="2">
    <location>
        <begin position="313"/>
        <end position="372"/>
    </location>
</feature>
<gene>
    <name evidence="3" type="ORF">LUZ63_013313</name>
</gene>
<dbReference type="Proteomes" id="UP001151287">
    <property type="component" value="Unassembled WGS sequence"/>
</dbReference>
<evidence type="ECO:0000256" key="2">
    <source>
        <dbReference type="SAM" id="MobiDB-lite"/>
    </source>
</evidence>
<dbReference type="PANTHER" id="PTHR35992">
    <property type="entry name" value="CYTOMATRIX PROTEIN-LIKE PROTEIN"/>
    <property type="match status" value="1"/>
</dbReference>
<evidence type="ECO:0000256" key="1">
    <source>
        <dbReference type="SAM" id="Coils"/>
    </source>
</evidence>
<proteinExistence type="predicted"/>
<evidence type="ECO:0000313" key="3">
    <source>
        <dbReference type="EMBL" id="KAJ1689158.1"/>
    </source>
</evidence>
<feature type="compositionally biased region" description="Polar residues" evidence="2">
    <location>
        <begin position="389"/>
        <end position="401"/>
    </location>
</feature>
<dbReference type="EMBL" id="JAMQYH010000004">
    <property type="protein sequence ID" value="KAJ1689158.1"/>
    <property type="molecule type" value="Genomic_DNA"/>
</dbReference>
<dbReference type="AlphaFoldDB" id="A0A9Q0HKI9"/>
<sequence>MRYEARQRILSPQPSDQKQLLKVLRPLQLFLQSEHSKNEALVADREYLLKLIELRNEQWARHVSLLQSRIEHMKTQEVKMKTSNAAMLELLVDMKERIASSYKEYAELAETDLEDASTCIAALGHEIKALKGKLINAETLRLTGTYDSTEIKDLKLELKKLKHGYKALKSEKEAKIAEKENQIEALIAEKDFVRNQFKIMEAEYVAAVKLKNSDLDKSNEEVKMLKKNLQAMEASILEKDSIITAIKEEMAASISEKNDAISQLKDKLQTSNLKKDDMISRLNGEIENLKIILKEKDQMISGLHTDIANSAAHAGPICKPADSRTSRTLRSGTKRSRECESVSCAQPSTSKSVSGQRQHSTRSQGSASASTAETRILFSSSFKVPKLKNATTTSGTKTNSRPRLFFYG</sequence>
<feature type="region of interest" description="Disordered" evidence="2">
    <location>
        <begin position="389"/>
        <end position="408"/>
    </location>
</feature>
<keyword evidence="1" id="KW-0175">Coiled coil</keyword>
<evidence type="ECO:0000313" key="4">
    <source>
        <dbReference type="Proteomes" id="UP001151287"/>
    </source>
</evidence>
<feature type="coiled-coil region" evidence="1">
    <location>
        <begin position="151"/>
        <end position="299"/>
    </location>
</feature>